<evidence type="ECO:0000256" key="4">
    <source>
        <dbReference type="ARBA" id="ARBA00022692"/>
    </source>
</evidence>
<dbReference type="InterPro" id="IPR004623">
    <property type="entry name" value="KdpA"/>
</dbReference>
<name>A0A239VEF0_9MICO</name>
<comment type="similarity">
    <text evidence="9">Belongs to the KdpA family.</text>
</comment>
<keyword evidence="6 9" id="KW-1133">Transmembrane helix</keyword>
<keyword evidence="4 9" id="KW-0812">Transmembrane</keyword>
<dbReference type="AlphaFoldDB" id="A0A239VEF0"/>
<evidence type="ECO:0000256" key="9">
    <source>
        <dbReference type="HAMAP-Rule" id="MF_00275"/>
    </source>
</evidence>
<dbReference type="Proteomes" id="UP000242637">
    <property type="component" value="Chromosome 1"/>
</dbReference>
<evidence type="ECO:0000256" key="8">
    <source>
        <dbReference type="ARBA" id="ARBA00023136"/>
    </source>
</evidence>
<organism evidence="10 11">
    <name type="scientific">Dermatophilus congolensis</name>
    <dbReference type="NCBI Taxonomy" id="1863"/>
    <lineage>
        <taxon>Bacteria</taxon>
        <taxon>Bacillati</taxon>
        <taxon>Actinomycetota</taxon>
        <taxon>Actinomycetes</taxon>
        <taxon>Micrococcales</taxon>
        <taxon>Dermatophilaceae</taxon>
        <taxon>Dermatophilus</taxon>
    </lineage>
</organism>
<proteinExistence type="inferred from homology"/>
<keyword evidence="8 9" id="KW-0472">Membrane</keyword>
<feature type="transmembrane region" description="Helical" evidence="9">
    <location>
        <begin position="62"/>
        <end position="83"/>
    </location>
</feature>
<dbReference type="RefSeq" id="WP_028327180.1">
    <property type="nucleotide sequence ID" value="NZ_LT906453.1"/>
</dbReference>
<comment type="subcellular location">
    <subcellularLocation>
        <location evidence="9">Cell membrane</location>
        <topology evidence="9">Multi-pass membrane protein</topology>
    </subcellularLocation>
</comment>
<feature type="transmembrane region" description="Helical" evidence="9">
    <location>
        <begin position="410"/>
        <end position="429"/>
    </location>
</feature>
<keyword evidence="7 9" id="KW-0406">Ion transport</keyword>
<feature type="transmembrane region" description="Helical" evidence="9">
    <location>
        <begin position="471"/>
        <end position="496"/>
    </location>
</feature>
<feature type="transmembrane region" description="Helical" evidence="9">
    <location>
        <begin position="517"/>
        <end position="539"/>
    </location>
</feature>
<comment type="caution">
    <text evidence="9">Lacks conserved residue(s) required for the propagation of feature annotation.</text>
</comment>
<reference evidence="10 11" key="1">
    <citation type="submission" date="2017-06" db="EMBL/GenBank/DDBJ databases">
        <authorList>
            <consortium name="Pathogen Informatics"/>
        </authorList>
    </citation>
    <scope>NUCLEOTIDE SEQUENCE [LARGE SCALE GENOMIC DNA]</scope>
    <source>
        <strain evidence="10 11">NCTC13039</strain>
    </source>
</reference>
<dbReference type="PIRSF" id="PIRSF001294">
    <property type="entry name" value="K_ATPaseA"/>
    <property type="match status" value="1"/>
</dbReference>
<feature type="transmembrane region" description="Helical" evidence="9">
    <location>
        <begin position="280"/>
        <end position="299"/>
    </location>
</feature>
<dbReference type="PANTHER" id="PTHR30607">
    <property type="entry name" value="POTASSIUM-TRANSPORTING ATPASE A CHAIN"/>
    <property type="match status" value="1"/>
</dbReference>
<dbReference type="HAMAP" id="MF_00275">
    <property type="entry name" value="KdpA"/>
    <property type="match status" value="1"/>
</dbReference>
<feature type="transmembrane region" description="Helical" evidence="9">
    <location>
        <begin position="175"/>
        <end position="193"/>
    </location>
</feature>
<dbReference type="GO" id="GO:0008556">
    <property type="term" value="F:P-type potassium transmembrane transporter activity"/>
    <property type="evidence" value="ECO:0007669"/>
    <property type="project" value="InterPro"/>
</dbReference>
<evidence type="ECO:0000256" key="3">
    <source>
        <dbReference type="ARBA" id="ARBA00022538"/>
    </source>
</evidence>
<protein>
    <recommendedName>
        <fullName evidence="9">Potassium-transporting ATPase potassium-binding subunit</fullName>
    </recommendedName>
    <alternativeName>
        <fullName evidence="9">ATP phosphohydrolase [potassium-transporting] A chain</fullName>
    </alternativeName>
    <alternativeName>
        <fullName evidence="9">Potassium-binding and translocating subunit A</fullName>
    </alternativeName>
    <alternativeName>
        <fullName evidence="9">Potassium-translocating ATPase A chain</fullName>
    </alternativeName>
</protein>
<dbReference type="KEGG" id="dco:SAMEA4475696_0849"/>
<keyword evidence="5 9" id="KW-0630">Potassium</keyword>
<evidence type="ECO:0000256" key="6">
    <source>
        <dbReference type="ARBA" id="ARBA00022989"/>
    </source>
</evidence>
<dbReference type="Pfam" id="PF03814">
    <property type="entry name" value="KdpA"/>
    <property type="match status" value="1"/>
</dbReference>
<accession>A0A239VEF0</accession>
<keyword evidence="3 9" id="KW-0633">Potassium transport</keyword>
<dbReference type="PANTHER" id="PTHR30607:SF2">
    <property type="entry name" value="POTASSIUM-TRANSPORTING ATPASE POTASSIUM-BINDING SUBUNIT"/>
    <property type="match status" value="1"/>
</dbReference>
<dbReference type="STRING" id="1121387.GCA_000429885_01238"/>
<dbReference type="EMBL" id="LT906453">
    <property type="protein sequence ID" value="SNV19894.1"/>
    <property type="molecule type" value="Genomic_DNA"/>
</dbReference>
<dbReference type="GO" id="GO:0030955">
    <property type="term" value="F:potassium ion binding"/>
    <property type="evidence" value="ECO:0007669"/>
    <property type="project" value="UniProtKB-UniRule"/>
</dbReference>
<gene>
    <name evidence="9" type="primary">kdpA</name>
    <name evidence="10" type="ORF">SAMEA4475696_00849</name>
</gene>
<evidence type="ECO:0000256" key="2">
    <source>
        <dbReference type="ARBA" id="ARBA00022475"/>
    </source>
</evidence>
<feature type="transmembrane region" description="Helical" evidence="9">
    <location>
        <begin position="251"/>
        <end position="273"/>
    </location>
</feature>
<evidence type="ECO:0000313" key="10">
    <source>
        <dbReference type="EMBL" id="SNV19894.1"/>
    </source>
</evidence>
<keyword evidence="1 9" id="KW-0813">Transport</keyword>
<dbReference type="GeneID" id="63459099"/>
<sequence>MSDLTSAAATFACVALILATTHIPLGTYIAHVFTTEKHLGVERFCYRIVGVDPESQQHWTTYTTAVLSFSAVSILTLWGLILAQDTLPFADGRHQSIDGALNTAISFVTNTNWQSYSGENGATHLVQMLGLTVQNFLSAAVGLAVAIALIRGLARHDTDRIGNFWVDLTRSIFRILLPLTAIAALLLLAGGVIPNLTEPHTITTITGTQQTLPAGPVASQEAIKLLGTNGGGFFNANSAHPFENPTPTTNLIEIVLILLIPFALPRTYGILVADRRQGHVVLALMATLSTLTWAAALTAELTLATTAQGALAGKELRFGVPGSVLFSAATTGTSTGAVNSMHDSASPLAGGTYMLNMLLGEISPGGVGTGLYSALILVIITVFLAGLMVGRTPELLGKQISRREITCAALFILVMPALVLTGTATAALLPQALTSLTNTGPHGLSEIMYAYTSAANNNGSAFAGLNADTPWYNLTLALTMLIGRFLPIVLVLALAGSLAAQPRRAITAGTMPTHTPLFAGLLLATAIIVAGLTFFPALALGPIAEATL</sequence>
<dbReference type="OrthoDB" id="9763796at2"/>
<evidence type="ECO:0000256" key="1">
    <source>
        <dbReference type="ARBA" id="ARBA00022448"/>
    </source>
</evidence>
<dbReference type="GO" id="GO:0005886">
    <property type="term" value="C:plasma membrane"/>
    <property type="evidence" value="ECO:0007669"/>
    <property type="project" value="UniProtKB-SubCell"/>
</dbReference>
<dbReference type="NCBIfam" id="TIGR00680">
    <property type="entry name" value="kdpA"/>
    <property type="match status" value="1"/>
</dbReference>
<keyword evidence="2 9" id="KW-1003">Cell membrane</keyword>
<evidence type="ECO:0000256" key="7">
    <source>
        <dbReference type="ARBA" id="ARBA00023065"/>
    </source>
</evidence>
<evidence type="ECO:0000256" key="5">
    <source>
        <dbReference type="ARBA" id="ARBA00022958"/>
    </source>
</evidence>
<keyword evidence="11" id="KW-1185">Reference proteome</keyword>
<comment type="subunit">
    <text evidence="9">The system is composed of three essential subunits: KdpA, KdpB and KdpC.</text>
</comment>
<feature type="transmembrane region" description="Helical" evidence="9">
    <location>
        <begin position="370"/>
        <end position="389"/>
    </location>
</feature>
<evidence type="ECO:0000313" key="11">
    <source>
        <dbReference type="Proteomes" id="UP000242637"/>
    </source>
</evidence>
<feature type="transmembrane region" description="Helical" evidence="9">
    <location>
        <begin position="133"/>
        <end position="154"/>
    </location>
</feature>
<comment type="function">
    <text evidence="9">Part of the high-affinity ATP-driven potassium transport (or Kdp) system, which catalyzes the hydrolysis of ATP coupled with the electrogenic transport of potassium into the cytoplasm. This subunit binds the extracellular potassium ions and delivers the ions to the membrane domain of KdpB through an intramembrane tunnel.</text>
</comment>